<proteinExistence type="predicted"/>
<dbReference type="GO" id="GO:0005506">
    <property type="term" value="F:iron ion binding"/>
    <property type="evidence" value="ECO:0007669"/>
    <property type="project" value="UniProtKB-UniRule"/>
</dbReference>
<comment type="caution">
    <text evidence="10">The sequence shown here is derived from an EMBL/GenBank/DDBJ whole genome shotgun (WGS) entry which is preliminary data.</text>
</comment>
<evidence type="ECO:0000313" key="10">
    <source>
        <dbReference type="EMBL" id="TQL59014.1"/>
    </source>
</evidence>
<dbReference type="Gene3D" id="3.30.70.20">
    <property type="match status" value="1"/>
</dbReference>
<dbReference type="PRINTS" id="PR00352">
    <property type="entry name" value="3FE4SFRDOXIN"/>
</dbReference>
<dbReference type="OrthoDB" id="4741951at2"/>
<name>A0A542ZFA9_9MICO</name>
<evidence type="ECO:0000259" key="9">
    <source>
        <dbReference type="PROSITE" id="PS51379"/>
    </source>
</evidence>
<dbReference type="InterPro" id="IPR017896">
    <property type="entry name" value="4Fe4S_Fe-S-bd"/>
</dbReference>
<protein>
    <recommendedName>
        <fullName evidence="8">Ferredoxin</fullName>
    </recommendedName>
</protein>
<keyword evidence="11" id="KW-1185">Reference proteome</keyword>
<evidence type="ECO:0000313" key="11">
    <source>
        <dbReference type="Proteomes" id="UP000319514"/>
    </source>
</evidence>
<dbReference type="InterPro" id="IPR001080">
    <property type="entry name" value="3Fe4S_ferredoxin"/>
</dbReference>
<gene>
    <name evidence="10" type="ORF">FB474_0358</name>
</gene>
<dbReference type="AlphaFoldDB" id="A0A542ZFA9"/>
<evidence type="ECO:0000256" key="8">
    <source>
        <dbReference type="RuleBase" id="RU368020"/>
    </source>
</evidence>
<keyword evidence="5 8" id="KW-0408">Iron</keyword>
<evidence type="ECO:0000256" key="4">
    <source>
        <dbReference type="ARBA" id="ARBA00022982"/>
    </source>
</evidence>
<comment type="cofactor">
    <cofactor evidence="1">
        <name>[3Fe-4S] cluster</name>
        <dbReference type="ChEBI" id="CHEBI:21137"/>
    </cofactor>
</comment>
<evidence type="ECO:0000256" key="7">
    <source>
        <dbReference type="ARBA" id="ARBA00023291"/>
    </source>
</evidence>
<evidence type="ECO:0000256" key="1">
    <source>
        <dbReference type="ARBA" id="ARBA00001927"/>
    </source>
</evidence>
<keyword evidence="6 8" id="KW-0411">Iron-sulfur</keyword>
<evidence type="ECO:0000256" key="5">
    <source>
        <dbReference type="ARBA" id="ARBA00023004"/>
    </source>
</evidence>
<organism evidence="10 11">
    <name type="scientific">Oryzihumus leptocrescens</name>
    <dbReference type="NCBI Taxonomy" id="297536"/>
    <lineage>
        <taxon>Bacteria</taxon>
        <taxon>Bacillati</taxon>
        <taxon>Actinomycetota</taxon>
        <taxon>Actinomycetes</taxon>
        <taxon>Micrococcales</taxon>
        <taxon>Intrasporangiaceae</taxon>
        <taxon>Oryzihumus</taxon>
    </lineage>
</organism>
<dbReference type="InterPro" id="IPR051269">
    <property type="entry name" value="Fe-S_cluster_ET"/>
</dbReference>
<evidence type="ECO:0000256" key="6">
    <source>
        <dbReference type="ARBA" id="ARBA00023014"/>
    </source>
</evidence>
<dbReference type="PANTHER" id="PTHR36923:SF3">
    <property type="entry name" value="FERREDOXIN"/>
    <property type="match status" value="1"/>
</dbReference>
<accession>A0A542ZFA9</accession>
<evidence type="ECO:0000256" key="3">
    <source>
        <dbReference type="ARBA" id="ARBA00022723"/>
    </source>
</evidence>
<evidence type="ECO:0000256" key="2">
    <source>
        <dbReference type="ARBA" id="ARBA00022448"/>
    </source>
</evidence>
<dbReference type="RefSeq" id="WP_141787085.1">
    <property type="nucleotide sequence ID" value="NZ_BAAAKX010000003.1"/>
</dbReference>
<keyword evidence="2 8" id="KW-0813">Transport</keyword>
<reference evidence="10 11" key="1">
    <citation type="submission" date="2019-06" db="EMBL/GenBank/DDBJ databases">
        <title>Sequencing the genomes of 1000 actinobacteria strains.</title>
        <authorList>
            <person name="Klenk H.-P."/>
        </authorList>
    </citation>
    <scope>NUCLEOTIDE SEQUENCE [LARGE SCALE GENOMIC DNA]</scope>
    <source>
        <strain evidence="10 11">DSM 18082</strain>
    </source>
</reference>
<feature type="domain" description="4Fe-4S ferredoxin-type" evidence="9">
    <location>
        <begin position="1"/>
        <end position="29"/>
    </location>
</feature>
<keyword evidence="4 8" id="KW-0249">Electron transport</keyword>
<dbReference type="GO" id="GO:0051538">
    <property type="term" value="F:3 iron, 4 sulfur cluster binding"/>
    <property type="evidence" value="ECO:0007669"/>
    <property type="project" value="UniProtKB-KW"/>
</dbReference>
<dbReference type="PANTHER" id="PTHR36923">
    <property type="entry name" value="FERREDOXIN"/>
    <property type="match status" value="1"/>
</dbReference>
<sequence>MRVVIDRERCQGAGMCVLTAPAVFDQSEEDGRVVVLDPEPAPALEAAVARAAQLCPNGVISLLGGSAASSAGAPTG</sequence>
<keyword evidence="3 8" id="KW-0479">Metal-binding</keyword>
<dbReference type="GO" id="GO:0009055">
    <property type="term" value="F:electron transfer activity"/>
    <property type="evidence" value="ECO:0007669"/>
    <property type="project" value="UniProtKB-UniRule"/>
</dbReference>
<dbReference type="Proteomes" id="UP000319514">
    <property type="component" value="Unassembled WGS sequence"/>
</dbReference>
<dbReference type="Pfam" id="PF13459">
    <property type="entry name" value="Fer4_15"/>
    <property type="match status" value="1"/>
</dbReference>
<comment type="function">
    <text evidence="8">Ferredoxins are iron-sulfur proteins that transfer electrons in a wide variety of metabolic reactions.</text>
</comment>
<dbReference type="EMBL" id="VFOQ01000001">
    <property type="protein sequence ID" value="TQL59014.1"/>
    <property type="molecule type" value="Genomic_DNA"/>
</dbReference>
<dbReference type="PROSITE" id="PS51379">
    <property type="entry name" value="4FE4S_FER_2"/>
    <property type="match status" value="1"/>
</dbReference>
<keyword evidence="7" id="KW-0003">3Fe-4S</keyword>
<dbReference type="SUPFAM" id="SSF54862">
    <property type="entry name" value="4Fe-4S ferredoxins"/>
    <property type="match status" value="1"/>
</dbReference>